<dbReference type="Pfam" id="PF16703">
    <property type="entry name" value="DUF5064"/>
    <property type="match status" value="1"/>
</dbReference>
<sequence>MFEPGHLHMTHAAFQPSDVAYDIHLRYEVSQDPNEGTGIHFTMQGEIDGKSFSEAFDLPRDLAFNFAHDAGRIALKHGLPHSDSLPIAKHPDYDRMFEDIRDKLDAKSGDPVEPEHLV</sequence>
<comment type="caution">
    <text evidence="1">The sequence shown here is derived from an EMBL/GenBank/DDBJ whole genome shotgun (WGS) entry which is preliminary data.</text>
</comment>
<gene>
    <name evidence="1" type="ORF">ALO52_02097</name>
</gene>
<dbReference type="PATRIC" id="fig|251707.3.peg.2842"/>
<accession>A0A0P9Y233</accession>
<dbReference type="EMBL" id="LJRC01000159">
    <property type="protein sequence ID" value="KPY35739.1"/>
    <property type="molecule type" value="Genomic_DNA"/>
</dbReference>
<evidence type="ECO:0000313" key="2">
    <source>
        <dbReference type="Proteomes" id="UP000050562"/>
    </source>
</evidence>
<evidence type="ECO:0000313" key="1">
    <source>
        <dbReference type="EMBL" id="KPY35739.1"/>
    </source>
</evidence>
<dbReference type="Gene3D" id="3.30.160.370">
    <property type="entry name" value="Domain of unknown function DUF5064"/>
    <property type="match status" value="1"/>
</dbReference>
<name>A0A0P9Y233_9PSED</name>
<protein>
    <recommendedName>
        <fullName evidence="3">Acetyl-CoA carboxylase alpha subunit</fullName>
    </recommendedName>
</protein>
<organism evidence="1 2">
    <name type="scientific">Pseudomonas syringae pv. primulae</name>
    <dbReference type="NCBI Taxonomy" id="251707"/>
    <lineage>
        <taxon>Bacteria</taxon>
        <taxon>Pseudomonadati</taxon>
        <taxon>Pseudomonadota</taxon>
        <taxon>Gammaproteobacteria</taxon>
        <taxon>Pseudomonadales</taxon>
        <taxon>Pseudomonadaceae</taxon>
        <taxon>Pseudomonas</taxon>
    </lineage>
</organism>
<evidence type="ECO:0008006" key="3">
    <source>
        <dbReference type="Google" id="ProtNLM"/>
    </source>
</evidence>
<reference evidence="1 2" key="1">
    <citation type="submission" date="2015-09" db="EMBL/GenBank/DDBJ databases">
        <title>Genome announcement of multiple Pseudomonas syringae strains.</title>
        <authorList>
            <person name="Thakur S."/>
            <person name="Wang P.W."/>
            <person name="Gong Y."/>
            <person name="Weir B.S."/>
            <person name="Guttman D.S."/>
        </authorList>
    </citation>
    <scope>NUCLEOTIDE SEQUENCE [LARGE SCALE GENOMIC DNA]</scope>
    <source>
        <strain evidence="1 2">ICMP3956</strain>
    </source>
</reference>
<dbReference type="AlphaFoldDB" id="A0A0P9Y233"/>
<proteinExistence type="predicted"/>
<dbReference type="RefSeq" id="WP_057409670.1">
    <property type="nucleotide sequence ID" value="NZ_LJRC01000159.1"/>
</dbReference>
<dbReference type="Proteomes" id="UP000050562">
    <property type="component" value="Unassembled WGS sequence"/>
</dbReference>
<dbReference type="InterPro" id="IPR032024">
    <property type="entry name" value="DUF5064"/>
</dbReference>